<feature type="domain" description="Nephrocystin 3-like N-terminal" evidence="2">
    <location>
        <begin position="174"/>
        <end position="339"/>
    </location>
</feature>
<dbReference type="Pfam" id="PF24883">
    <property type="entry name" value="NPHP3_N"/>
    <property type="match status" value="1"/>
</dbReference>
<name>A0ABR4KEL8_9EURO</name>
<evidence type="ECO:0000259" key="2">
    <source>
        <dbReference type="Pfam" id="PF24883"/>
    </source>
</evidence>
<gene>
    <name evidence="3" type="ORF">BJX68DRAFT_266695</name>
</gene>
<dbReference type="SUPFAM" id="SSF48452">
    <property type="entry name" value="TPR-like"/>
    <property type="match status" value="1"/>
</dbReference>
<accession>A0ABR4KEL8</accession>
<dbReference type="InterPro" id="IPR056884">
    <property type="entry name" value="NPHP3-like_N"/>
</dbReference>
<keyword evidence="4" id="KW-1185">Reference proteome</keyword>
<sequence length="1254" mass="140738">MEIVGIVAGIPALIHAVQGLTATLQALANRRHSAKVAGELLLQLMDIENILKDVQQRWKSNPIDNCQLQRLAPVLSQLRTEFSSLQSDLQVKFSKEASSFLRRALPLSTRLDRTLKESLNRVTQVKTSLTLIIVHHHDRLAEEHRKVSSSDLRLALRGLLRPSGDSFIPQRLDNTCEWIWSHPAFTTWMDTPVSPSADFRGRIFCLYGPKGCGKSVLLKSVAERLRGRGEHVSHFAFWAGSEAQRRFLDFLRSLLWQLLGPLSDSQVRMVTSQLAADSSIDERNVIVAVEQALALNTADFYCLVDGVDESLDDWNIRGQGCLETMLGLVKRHPGLYLLVAGREPSIRTLLKESTPNLEVTEDCTRSDINKFIAAELDDVPTIQSPEAKQMVQRSLQEQSKVMFLWTTLILNQLRRCYTAEELSITLKQVPHDLDREYHRLFLQLMARTSGTRTRPSASMNRARILLMSILASPEPLTVDELRYTYAAHVHRGPRIEDSLIPVDGIIDACGDFLRITDGRYHLIHASLIDFLTRSSDEWRAEDCEIEYFRIDRSVAHKHMAAVCVGYLERLDLGYPLTDGGAPTLPLKYPFFSYATALLPYFLARVILHGDSAWGHSEIRRVGKTPQAWALIEYALATIQGIQPHSNGDHLHYWVELASVQFDWRPQALFAIYETELQRRLDCFGAEDSRYQVLQSISALIVTFYPYRTGTSSSGSVSNSRRYASSHASRLSQKGTIPAALSKYLMGNIGFVGQKIPQALSTLTKGFRELAVLNLKQMTSDLMTLSPDVLPVPVVLLMFQMAFRRYDWVSAEKLAATALKRTRGKNNFWECLSLMCLSFALWNRMESPEEAIQLALECIRKTAQADSQPHFLATKTVAYIILTRLLILEERDEEARNALHNLESLIGMDRQKSGSRIAETLYRTRRGLAWRMTPLQAVASDYNEKGKYTDAANLMNRALDISGGVASMEQLALPTRDCLETQRTALYNAGDIQACMTCCRRLLEFLDGLARDRADESNNNCRRDTYIEMGWCFARLGSFDQAKEAFRQAAKGLQLSNHSNHENHTEALFSLAYGLLLTGNYEQSAIIVRKFSAPGTVTEDKTTLCPIPFGRIQSLVDKMEGTGIIESDYRNFLRSASLLKAAEDLTDEDASEDADWWIDKVSSLESPPHPAFRYKCALLHLKVIDILLGVTNRKLTAVIYYRRLADSLSAMGHHAAAGLVSADAASRELLGIGIWTASCDLQEKAFAAAVLGAVV</sequence>
<organism evidence="3 4">
    <name type="scientific">Aspergillus pseudodeflectus</name>
    <dbReference type="NCBI Taxonomy" id="176178"/>
    <lineage>
        <taxon>Eukaryota</taxon>
        <taxon>Fungi</taxon>
        <taxon>Dikarya</taxon>
        <taxon>Ascomycota</taxon>
        <taxon>Pezizomycotina</taxon>
        <taxon>Eurotiomycetes</taxon>
        <taxon>Eurotiomycetidae</taxon>
        <taxon>Eurotiales</taxon>
        <taxon>Aspergillaceae</taxon>
        <taxon>Aspergillus</taxon>
        <taxon>Aspergillus subgen. Nidulantes</taxon>
    </lineage>
</organism>
<dbReference type="Proteomes" id="UP001610444">
    <property type="component" value="Unassembled WGS sequence"/>
</dbReference>
<dbReference type="EMBL" id="JBFXLR010000020">
    <property type="protein sequence ID" value="KAL2850487.1"/>
    <property type="molecule type" value="Genomic_DNA"/>
</dbReference>
<dbReference type="PANTHER" id="PTHR10039">
    <property type="entry name" value="AMELOGENIN"/>
    <property type="match status" value="1"/>
</dbReference>
<evidence type="ECO:0000313" key="4">
    <source>
        <dbReference type="Proteomes" id="UP001610444"/>
    </source>
</evidence>
<dbReference type="Gene3D" id="3.40.50.300">
    <property type="entry name" value="P-loop containing nucleotide triphosphate hydrolases"/>
    <property type="match status" value="1"/>
</dbReference>
<proteinExistence type="predicted"/>
<dbReference type="RefSeq" id="XP_070899356.1">
    <property type="nucleotide sequence ID" value="XM_071045586.1"/>
</dbReference>
<keyword evidence="1" id="KW-0677">Repeat</keyword>
<comment type="caution">
    <text evidence="3">The sequence shown here is derived from an EMBL/GenBank/DDBJ whole genome shotgun (WGS) entry which is preliminary data.</text>
</comment>
<evidence type="ECO:0000256" key="1">
    <source>
        <dbReference type="ARBA" id="ARBA00022737"/>
    </source>
</evidence>
<dbReference type="InterPro" id="IPR011990">
    <property type="entry name" value="TPR-like_helical_dom_sf"/>
</dbReference>
<dbReference type="GeneID" id="98160750"/>
<reference evidence="3 4" key="1">
    <citation type="submission" date="2024-07" db="EMBL/GenBank/DDBJ databases">
        <title>Section-level genome sequencing and comparative genomics of Aspergillus sections Usti and Cavernicolus.</title>
        <authorList>
            <consortium name="Lawrence Berkeley National Laboratory"/>
            <person name="Nybo J.L."/>
            <person name="Vesth T.C."/>
            <person name="Theobald S."/>
            <person name="Frisvad J.C."/>
            <person name="Larsen T.O."/>
            <person name="Kjaerboelling I."/>
            <person name="Rothschild-Mancinelli K."/>
            <person name="Lyhne E.K."/>
            <person name="Kogle M.E."/>
            <person name="Barry K."/>
            <person name="Clum A."/>
            <person name="Na H."/>
            <person name="Ledsgaard L."/>
            <person name="Lin J."/>
            <person name="Lipzen A."/>
            <person name="Kuo A."/>
            <person name="Riley R."/>
            <person name="Mondo S."/>
            <person name="LaButti K."/>
            <person name="Haridas S."/>
            <person name="Pangalinan J."/>
            <person name="Salamov A.A."/>
            <person name="Simmons B.A."/>
            <person name="Magnuson J.K."/>
            <person name="Chen J."/>
            <person name="Drula E."/>
            <person name="Henrissat B."/>
            <person name="Wiebenga A."/>
            <person name="Lubbers R.J."/>
            <person name="Gomes A.C."/>
            <person name="Macurrencykelacurrency M.R."/>
            <person name="Stajich J."/>
            <person name="Grigoriev I.V."/>
            <person name="Mortensen U.H."/>
            <person name="De vries R.P."/>
            <person name="Baker S.E."/>
            <person name="Andersen M.R."/>
        </authorList>
    </citation>
    <scope>NUCLEOTIDE SEQUENCE [LARGE SCALE GENOMIC DNA]</scope>
    <source>
        <strain evidence="3 4">CBS 756.74</strain>
    </source>
</reference>
<dbReference type="PANTHER" id="PTHR10039:SF17">
    <property type="entry name" value="FUNGAL STAND N-TERMINAL GOODBYE DOMAIN-CONTAINING PROTEIN-RELATED"/>
    <property type="match status" value="1"/>
</dbReference>
<dbReference type="InterPro" id="IPR027417">
    <property type="entry name" value="P-loop_NTPase"/>
</dbReference>
<protein>
    <recommendedName>
        <fullName evidence="2">Nephrocystin 3-like N-terminal domain-containing protein</fullName>
    </recommendedName>
</protein>
<dbReference type="Gene3D" id="1.25.40.10">
    <property type="entry name" value="Tetratricopeptide repeat domain"/>
    <property type="match status" value="1"/>
</dbReference>
<evidence type="ECO:0000313" key="3">
    <source>
        <dbReference type="EMBL" id="KAL2850487.1"/>
    </source>
</evidence>
<dbReference type="SUPFAM" id="SSF52540">
    <property type="entry name" value="P-loop containing nucleoside triphosphate hydrolases"/>
    <property type="match status" value="1"/>
</dbReference>